<reference evidence="2" key="1">
    <citation type="submission" date="2023-02" db="EMBL/GenBank/DDBJ databases">
        <title>Nocardiopsis ansamitocini NBRC 112285.</title>
        <authorList>
            <person name="Ichikawa N."/>
            <person name="Sato H."/>
            <person name="Tonouchi N."/>
        </authorList>
    </citation>
    <scope>NUCLEOTIDE SEQUENCE</scope>
    <source>
        <strain evidence="2">NBRC 112285</strain>
    </source>
</reference>
<evidence type="ECO:0000313" key="3">
    <source>
        <dbReference type="Proteomes" id="UP001165092"/>
    </source>
</evidence>
<gene>
    <name evidence="2" type="ORF">Nans01_15300</name>
</gene>
<sequence length="300" mass="32256">MADRGEDHSDLDNALSGAPGHRGRPGTRPRLLGPPRWARRHLEDVEQIVLPSRQRRAGRTETLARAAALVNGQETTEAVRAITRLLWERESAGVLEIAARTSLPVGVVRLLLSDLTDAGVVESLDDAPRKVVVVAPHSRAECNVVISLTGLADAPSQLPVGRFVLRGHSSAWAFTCAVSAVTRGPDWPTALCLVGSPRGIDDDALWAETLDNAALVLVLVGPGAEDSAFNALTRCDPETVMVALYQQDTLDSPWTLAQARQWLRELELAQQAPVGIYTWVPGCSAALGELIAHHALRARP</sequence>
<keyword evidence="3" id="KW-1185">Reference proteome</keyword>
<evidence type="ECO:0000313" key="2">
    <source>
        <dbReference type="EMBL" id="GLU47179.1"/>
    </source>
</evidence>
<feature type="region of interest" description="Disordered" evidence="1">
    <location>
        <begin position="1"/>
        <end position="36"/>
    </location>
</feature>
<protein>
    <submittedName>
        <fullName evidence="2">Uncharacterized protein</fullName>
    </submittedName>
</protein>
<dbReference type="AlphaFoldDB" id="A0A9W6UI03"/>
<proteinExistence type="predicted"/>
<dbReference type="InterPro" id="IPR007995">
    <property type="entry name" value="DUF742"/>
</dbReference>
<organism evidence="2 3">
    <name type="scientific">Nocardiopsis ansamitocini</name>
    <dbReference type="NCBI Taxonomy" id="1670832"/>
    <lineage>
        <taxon>Bacteria</taxon>
        <taxon>Bacillati</taxon>
        <taxon>Actinomycetota</taxon>
        <taxon>Actinomycetes</taxon>
        <taxon>Streptosporangiales</taxon>
        <taxon>Nocardiopsidaceae</taxon>
        <taxon>Nocardiopsis</taxon>
    </lineage>
</organism>
<dbReference type="SUPFAM" id="SSF46785">
    <property type="entry name" value="Winged helix' DNA-binding domain"/>
    <property type="match status" value="1"/>
</dbReference>
<comment type="caution">
    <text evidence="2">The sequence shown here is derived from an EMBL/GenBank/DDBJ whole genome shotgun (WGS) entry which is preliminary data.</text>
</comment>
<name>A0A9W6UI03_9ACTN</name>
<dbReference type="Pfam" id="PF05331">
    <property type="entry name" value="DUF742"/>
    <property type="match status" value="1"/>
</dbReference>
<dbReference type="InterPro" id="IPR036390">
    <property type="entry name" value="WH_DNA-bd_sf"/>
</dbReference>
<dbReference type="EMBL" id="BSQG01000002">
    <property type="protein sequence ID" value="GLU47179.1"/>
    <property type="molecule type" value="Genomic_DNA"/>
</dbReference>
<accession>A0A9W6UI03</accession>
<dbReference type="RefSeq" id="WP_285758191.1">
    <property type="nucleotide sequence ID" value="NZ_BSQG01000002.1"/>
</dbReference>
<evidence type="ECO:0000256" key="1">
    <source>
        <dbReference type="SAM" id="MobiDB-lite"/>
    </source>
</evidence>
<dbReference type="Proteomes" id="UP001165092">
    <property type="component" value="Unassembled WGS sequence"/>
</dbReference>
<feature type="compositionally biased region" description="Basic and acidic residues" evidence="1">
    <location>
        <begin position="1"/>
        <end position="11"/>
    </location>
</feature>